<evidence type="ECO:0000256" key="2">
    <source>
        <dbReference type="ARBA" id="ARBA00022448"/>
    </source>
</evidence>
<keyword evidence="4" id="KW-0798">TonB box</keyword>
<sequence length="285" mass="31353">MQAFYLEDAWQLSDRWLLLAGARHDSARIARKDLAGGNTDLDKTLAGTAWRLGLTHHLTAATSLYVQASTGNDPVTSLISLNLANRDFGLTTGRQVETGIKQRLGDGRGEWTAALFRIEKDNIVTRDPANPALSVQGGSQHSQGVELSAALVPWRNWRFEGNLSLLEARYDKLIEAGGADRAGKRPTDVPEQVANLWGHYRFGPFQASLGGRYVGKRYADNANTVALPAYVVADAALAWKVDHRTTLRLLGRNLTDKVYATTSYGSQQFVLGQARRFDLVAELKF</sequence>
<evidence type="ECO:0000313" key="8">
    <source>
        <dbReference type="EMBL" id="MPN07569.1"/>
    </source>
</evidence>
<accession>A0A645F2A6</accession>
<dbReference type="EMBL" id="VSSQ01053547">
    <property type="protein sequence ID" value="MPN07569.1"/>
    <property type="molecule type" value="Genomic_DNA"/>
</dbReference>
<protein>
    <submittedName>
        <fullName evidence="8">Ferrichrome outer membrane transporter/phage receptor</fullName>
    </submittedName>
</protein>
<evidence type="ECO:0000259" key="7">
    <source>
        <dbReference type="Pfam" id="PF00593"/>
    </source>
</evidence>
<keyword evidence="6" id="KW-0998">Cell outer membrane</keyword>
<evidence type="ECO:0000256" key="5">
    <source>
        <dbReference type="ARBA" id="ARBA00023136"/>
    </source>
</evidence>
<evidence type="ECO:0000256" key="3">
    <source>
        <dbReference type="ARBA" id="ARBA00022692"/>
    </source>
</evidence>
<dbReference type="PANTHER" id="PTHR32552:SF84">
    <property type="entry name" value="TONB-DEPENDENT RECEPTOR-RELATED"/>
    <property type="match status" value="1"/>
</dbReference>
<dbReference type="PANTHER" id="PTHR32552">
    <property type="entry name" value="FERRICHROME IRON RECEPTOR-RELATED"/>
    <property type="match status" value="1"/>
</dbReference>
<dbReference type="GO" id="GO:0015344">
    <property type="term" value="F:siderophore uptake transmembrane transporter activity"/>
    <property type="evidence" value="ECO:0007669"/>
    <property type="project" value="TreeGrafter"/>
</dbReference>
<keyword evidence="8" id="KW-0675">Receptor</keyword>
<comment type="subcellular location">
    <subcellularLocation>
        <location evidence="1">Cell outer membrane</location>
        <topology evidence="1">Multi-pass membrane protein</topology>
    </subcellularLocation>
</comment>
<evidence type="ECO:0000256" key="4">
    <source>
        <dbReference type="ARBA" id="ARBA00023077"/>
    </source>
</evidence>
<keyword evidence="3" id="KW-0812">Transmembrane</keyword>
<reference evidence="8" key="1">
    <citation type="submission" date="2019-08" db="EMBL/GenBank/DDBJ databases">
        <authorList>
            <person name="Kucharzyk K."/>
            <person name="Murdoch R.W."/>
            <person name="Higgins S."/>
            <person name="Loffler F."/>
        </authorList>
    </citation>
    <scope>NUCLEOTIDE SEQUENCE</scope>
</reference>
<dbReference type="SUPFAM" id="SSF56935">
    <property type="entry name" value="Porins"/>
    <property type="match status" value="1"/>
</dbReference>
<evidence type="ECO:0000256" key="6">
    <source>
        <dbReference type="ARBA" id="ARBA00023237"/>
    </source>
</evidence>
<name>A0A645F2A6_9ZZZZ</name>
<dbReference type="PROSITE" id="PS52016">
    <property type="entry name" value="TONB_DEPENDENT_REC_3"/>
    <property type="match status" value="1"/>
</dbReference>
<keyword evidence="5" id="KW-0472">Membrane</keyword>
<feature type="domain" description="TonB-dependent receptor-like beta-barrel" evidence="7">
    <location>
        <begin position="3"/>
        <end position="254"/>
    </location>
</feature>
<proteinExistence type="predicted"/>
<dbReference type="InterPro" id="IPR039426">
    <property type="entry name" value="TonB-dep_rcpt-like"/>
</dbReference>
<gene>
    <name evidence="8" type="primary">fhuA_5</name>
    <name evidence="8" type="ORF">SDC9_154840</name>
</gene>
<comment type="caution">
    <text evidence="8">The sequence shown here is derived from an EMBL/GenBank/DDBJ whole genome shotgun (WGS) entry which is preliminary data.</text>
</comment>
<evidence type="ECO:0000256" key="1">
    <source>
        <dbReference type="ARBA" id="ARBA00004571"/>
    </source>
</evidence>
<dbReference type="InterPro" id="IPR036942">
    <property type="entry name" value="Beta-barrel_TonB_sf"/>
</dbReference>
<dbReference type="Pfam" id="PF00593">
    <property type="entry name" value="TonB_dep_Rec_b-barrel"/>
    <property type="match status" value="1"/>
</dbReference>
<organism evidence="8">
    <name type="scientific">bioreactor metagenome</name>
    <dbReference type="NCBI Taxonomy" id="1076179"/>
    <lineage>
        <taxon>unclassified sequences</taxon>
        <taxon>metagenomes</taxon>
        <taxon>ecological metagenomes</taxon>
    </lineage>
</organism>
<dbReference type="Gene3D" id="2.40.170.20">
    <property type="entry name" value="TonB-dependent receptor, beta-barrel domain"/>
    <property type="match status" value="1"/>
</dbReference>
<dbReference type="GO" id="GO:0009279">
    <property type="term" value="C:cell outer membrane"/>
    <property type="evidence" value="ECO:0007669"/>
    <property type="project" value="UniProtKB-SubCell"/>
</dbReference>
<keyword evidence="2" id="KW-0813">Transport</keyword>
<dbReference type="InterPro" id="IPR000531">
    <property type="entry name" value="Beta-barrel_TonB"/>
</dbReference>
<dbReference type="AlphaFoldDB" id="A0A645F2A6"/>